<evidence type="ECO:0000313" key="3">
    <source>
        <dbReference type="Proteomes" id="UP000290289"/>
    </source>
</evidence>
<reference evidence="2 3" key="1">
    <citation type="submission" date="2018-10" db="EMBL/GenBank/DDBJ databases">
        <title>A high-quality apple genome assembly.</title>
        <authorList>
            <person name="Hu J."/>
        </authorList>
    </citation>
    <scope>NUCLEOTIDE SEQUENCE [LARGE SCALE GENOMIC DNA]</scope>
    <source>
        <strain evidence="3">cv. HFTH1</strain>
        <tissue evidence="2">Young leaf</tissue>
    </source>
</reference>
<feature type="compositionally biased region" description="Basic residues" evidence="1">
    <location>
        <begin position="27"/>
        <end position="38"/>
    </location>
</feature>
<evidence type="ECO:0000256" key="1">
    <source>
        <dbReference type="SAM" id="MobiDB-lite"/>
    </source>
</evidence>
<feature type="region of interest" description="Disordered" evidence="1">
    <location>
        <begin position="27"/>
        <end position="53"/>
    </location>
</feature>
<sequence length="80" mass="9086">MTATSPLNFLSSLISLNSLFLLPRQAPRRSKHLNHHHSSSPGNQTFKPPPNLSRSMKVLVDKLSYRRGFLAKLDVDNYLQ</sequence>
<proteinExistence type="predicted"/>
<dbReference type="AlphaFoldDB" id="A0A498I501"/>
<dbReference type="Proteomes" id="UP000290289">
    <property type="component" value="Chromosome 13"/>
</dbReference>
<name>A0A498I501_MALDO</name>
<dbReference type="EMBL" id="RDQH01000339">
    <property type="protein sequence ID" value="RXH78818.1"/>
    <property type="molecule type" value="Genomic_DNA"/>
</dbReference>
<keyword evidence="3" id="KW-1185">Reference proteome</keyword>
<gene>
    <name evidence="2" type="ORF">DVH24_002336</name>
</gene>
<evidence type="ECO:0000313" key="2">
    <source>
        <dbReference type="EMBL" id="RXH78818.1"/>
    </source>
</evidence>
<comment type="caution">
    <text evidence="2">The sequence shown here is derived from an EMBL/GenBank/DDBJ whole genome shotgun (WGS) entry which is preliminary data.</text>
</comment>
<accession>A0A498I501</accession>
<protein>
    <submittedName>
        <fullName evidence="2">Uncharacterized protein</fullName>
    </submittedName>
</protein>
<organism evidence="2 3">
    <name type="scientific">Malus domestica</name>
    <name type="common">Apple</name>
    <name type="synonym">Pyrus malus</name>
    <dbReference type="NCBI Taxonomy" id="3750"/>
    <lineage>
        <taxon>Eukaryota</taxon>
        <taxon>Viridiplantae</taxon>
        <taxon>Streptophyta</taxon>
        <taxon>Embryophyta</taxon>
        <taxon>Tracheophyta</taxon>
        <taxon>Spermatophyta</taxon>
        <taxon>Magnoliopsida</taxon>
        <taxon>eudicotyledons</taxon>
        <taxon>Gunneridae</taxon>
        <taxon>Pentapetalae</taxon>
        <taxon>rosids</taxon>
        <taxon>fabids</taxon>
        <taxon>Rosales</taxon>
        <taxon>Rosaceae</taxon>
        <taxon>Amygdaloideae</taxon>
        <taxon>Maleae</taxon>
        <taxon>Malus</taxon>
    </lineage>
</organism>